<protein>
    <submittedName>
        <fullName evidence="1">Uncharacterized protein</fullName>
    </submittedName>
</protein>
<sequence>MNAFFTIFLFLVPIFLLLVKGRKSSNKLPPGSLGIPIIGHSLQFLKAMRTNTAEKWLHERIQKYGSISKLTLFGKPTFVFTSDSSTISYSQTTSLKMILGDRLRMHMETHWKGKQEITVLPLMKKLSFDVICSLLFGIEQGGTRRDKLVTWFQQMIGGIWSVPINFPFTRFNRGLRASARVRNFLKDLIAEKRMGLKKGADPHQDLISCLLSTPIEPSIYAAVLQEQEGIAKSKPRGELLTWEDLAKMKYTWKVALETLRMFPPIFGGFRKAVKDIEYNGYIIPEGWQIFWTMNMTHMDDSIFTEPSKFDPTRFDNQASIPPYSFIAFGGGPRMCPGYEFAKIEALVTIHYLVTQFTWKLSADTSFNRNPRLMPSEGLPIKIIPKK</sequence>
<name>A0ACC0TP77_POPTR</name>
<evidence type="ECO:0000313" key="2">
    <source>
        <dbReference type="Proteomes" id="UP000006729"/>
    </source>
</evidence>
<comment type="caution">
    <text evidence="1">The sequence shown here is derived from an EMBL/GenBank/DDBJ whole genome shotgun (WGS) entry which is preliminary data.</text>
</comment>
<keyword evidence="2" id="KW-1185">Reference proteome</keyword>
<accession>A0ACC0TP77</accession>
<evidence type="ECO:0000313" key="1">
    <source>
        <dbReference type="EMBL" id="KAI9403437.1"/>
    </source>
</evidence>
<organism evidence="1 2">
    <name type="scientific">Populus trichocarpa</name>
    <name type="common">Western balsam poplar</name>
    <name type="synonym">Populus balsamifera subsp. trichocarpa</name>
    <dbReference type="NCBI Taxonomy" id="3694"/>
    <lineage>
        <taxon>Eukaryota</taxon>
        <taxon>Viridiplantae</taxon>
        <taxon>Streptophyta</taxon>
        <taxon>Embryophyta</taxon>
        <taxon>Tracheophyta</taxon>
        <taxon>Spermatophyta</taxon>
        <taxon>Magnoliopsida</taxon>
        <taxon>eudicotyledons</taxon>
        <taxon>Gunneridae</taxon>
        <taxon>Pentapetalae</taxon>
        <taxon>rosids</taxon>
        <taxon>fabids</taxon>
        <taxon>Malpighiales</taxon>
        <taxon>Salicaceae</taxon>
        <taxon>Saliceae</taxon>
        <taxon>Populus</taxon>
    </lineage>
</organism>
<dbReference type="EMBL" id="CM009290">
    <property type="protein sequence ID" value="KAI9403437.1"/>
    <property type="molecule type" value="Genomic_DNA"/>
</dbReference>
<dbReference type="Proteomes" id="UP000006729">
    <property type="component" value="Chromosome 1"/>
</dbReference>
<reference evidence="1 2" key="1">
    <citation type="journal article" date="2006" name="Science">
        <title>The genome of black cottonwood, Populus trichocarpa (Torr. &amp; Gray).</title>
        <authorList>
            <person name="Tuskan G.A."/>
            <person name="Difazio S."/>
            <person name="Jansson S."/>
            <person name="Bohlmann J."/>
            <person name="Grigoriev I."/>
            <person name="Hellsten U."/>
            <person name="Putnam N."/>
            <person name="Ralph S."/>
            <person name="Rombauts S."/>
            <person name="Salamov A."/>
            <person name="Schein J."/>
            <person name="Sterck L."/>
            <person name="Aerts A."/>
            <person name="Bhalerao R.R."/>
            <person name="Bhalerao R.P."/>
            <person name="Blaudez D."/>
            <person name="Boerjan W."/>
            <person name="Brun A."/>
            <person name="Brunner A."/>
            <person name="Busov V."/>
            <person name="Campbell M."/>
            <person name="Carlson J."/>
            <person name="Chalot M."/>
            <person name="Chapman J."/>
            <person name="Chen G.L."/>
            <person name="Cooper D."/>
            <person name="Coutinho P.M."/>
            <person name="Couturier J."/>
            <person name="Covert S."/>
            <person name="Cronk Q."/>
            <person name="Cunningham R."/>
            <person name="Davis J."/>
            <person name="Degroeve S."/>
            <person name="Dejardin A."/>
            <person name="Depamphilis C."/>
            <person name="Detter J."/>
            <person name="Dirks B."/>
            <person name="Dubchak I."/>
            <person name="Duplessis S."/>
            <person name="Ehlting J."/>
            <person name="Ellis B."/>
            <person name="Gendler K."/>
            <person name="Goodstein D."/>
            <person name="Gribskov M."/>
            <person name="Grimwood J."/>
            <person name="Groover A."/>
            <person name="Gunter L."/>
            <person name="Hamberger B."/>
            <person name="Heinze B."/>
            <person name="Helariutta Y."/>
            <person name="Henrissat B."/>
            <person name="Holligan D."/>
            <person name="Holt R."/>
            <person name="Huang W."/>
            <person name="Islam-Faridi N."/>
            <person name="Jones S."/>
            <person name="Jones-Rhoades M."/>
            <person name="Jorgensen R."/>
            <person name="Joshi C."/>
            <person name="Kangasjarvi J."/>
            <person name="Karlsson J."/>
            <person name="Kelleher C."/>
            <person name="Kirkpatrick R."/>
            <person name="Kirst M."/>
            <person name="Kohler A."/>
            <person name="Kalluri U."/>
            <person name="Larimer F."/>
            <person name="Leebens-Mack J."/>
            <person name="Leple J.C."/>
            <person name="Locascio P."/>
            <person name="Lou Y."/>
            <person name="Lucas S."/>
            <person name="Martin F."/>
            <person name="Montanini B."/>
            <person name="Napoli C."/>
            <person name="Nelson D.R."/>
            <person name="Nelson C."/>
            <person name="Nieminen K."/>
            <person name="Nilsson O."/>
            <person name="Pereda V."/>
            <person name="Peter G."/>
            <person name="Philippe R."/>
            <person name="Pilate G."/>
            <person name="Poliakov A."/>
            <person name="Razumovskaya J."/>
            <person name="Richardson P."/>
            <person name="Rinaldi C."/>
            <person name="Ritland K."/>
            <person name="Rouze P."/>
            <person name="Ryaboy D."/>
            <person name="Schmutz J."/>
            <person name="Schrader J."/>
            <person name="Segerman B."/>
            <person name="Shin H."/>
            <person name="Siddiqui A."/>
            <person name="Sterky F."/>
            <person name="Terry A."/>
            <person name="Tsai C.J."/>
            <person name="Uberbacher E."/>
            <person name="Unneberg P."/>
            <person name="Vahala J."/>
            <person name="Wall K."/>
            <person name="Wessler S."/>
            <person name="Yang G."/>
            <person name="Yin T."/>
            <person name="Douglas C."/>
            <person name="Marra M."/>
            <person name="Sandberg G."/>
            <person name="Van de Peer Y."/>
            <person name="Rokhsar D."/>
        </authorList>
    </citation>
    <scope>NUCLEOTIDE SEQUENCE [LARGE SCALE GENOMIC DNA]</scope>
    <source>
        <strain evidence="2">cv. Nisqually</strain>
    </source>
</reference>
<gene>
    <name evidence="1" type="ORF">POPTR_001G425675v4</name>
</gene>
<proteinExistence type="predicted"/>